<dbReference type="InterPro" id="IPR019775">
    <property type="entry name" value="WD40_repeat_CS"/>
</dbReference>
<accession>A0ABR3ABG4</accession>
<dbReference type="InterPro" id="IPR036322">
    <property type="entry name" value="WD40_repeat_dom_sf"/>
</dbReference>
<evidence type="ECO:0000256" key="4">
    <source>
        <dbReference type="ARBA" id="ARBA00005881"/>
    </source>
</evidence>
<comment type="similarity">
    <text evidence="4">Belongs to the WD repeat ELP2 family.</text>
</comment>
<dbReference type="PANTHER" id="PTHR44111:SF1">
    <property type="entry name" value="ELONGATOR COMPLEX PROTEIN 2"/>
    <property type="match status" value="1"/>
</dbReference>
<dbReference type="Gene3D" id="2.130.10.10">
    <property type="entry name" value="YVTN repeat-like/Quinoprotein amine dehydrogenase"/>
    <property type="match status" value="3"/>
</dbReference>
<feature type="repeat" description="WD" evidence="11">
    <location>
        <begin position="14"/>
        <end position="36"/>
    </location>
</feature>
<proteinExistence type="inferred from homology"/>
<evidence type="ECO:0000256" key="2">
    <source>
        <dbReference type="ARBA" id="ARBA00004496"/>
    </source>
</evidence>
<evidence type="ECO:0000256" key="11">
    <source>
        <dbReference type="PROSITE-ProRule" id="PRU00221"/>
    </source>
</evidence>
<evidence type="ECO:0000256" key="7">
    <source>
        <dbReference type="ARBA" id="ARBA00022574"/>
    </source>
</evidence>
<dbReference type="InterPro" id="IPR037289">
    <property type="entry name" value="Elp2"/>
</dbReference>
<evidence type="ECO:0000256" key="3">
    <source>
        <dbReference type="ARBA" id="ARBA00005043"/>
    </source>
</evidence>
<dbReference type="PROSITE" id="PS00678">
    <property type="entry name" value="WD_REPEATS_1"/>
    <property type="match status" value="1"/>
</dbReference>
<dbReference type="PROSITE" id="PS50294">
    <property type="entry name" value="WD_REPEATS_REGION"/>
    <property type="match status" value="1"/>
</dbReference>
<evidence type="ECO:0000313" key="12">
    <source>
        <dbReference type="EMBL" id="KAL0070825.1"/>
    </source>
</evidence>
<dbReference type="Proteomes" id="UP001437256">
    <property type="component" value="Unassembled WGS sequence"/>
</dbReference>
<evidence type="ECO:0000256" key="6">
    <source>
        <dbReference type="ARBA" id="ARBA00022490"/>
    </source>
</evidence>
<sequence>MTTGPVSPSNVLVLASGSQDSTIRLWNIEKYQKETRTNTSETQSDDLLDAFEESLGDFTDAEEGGRQVSLKRHFLSIKNASGSSSVYSITFDALLIGHEAGVTSISWQPANDRTSTPTLLSTSTDSSLILWSPSSVITNAGDASASIWINRQRFGDVGGQRLGGFVGGVWKKNGEEVMAWGWSGGWRRWKLVDQTQDLWEEVGAISGHSGHAKDLDWSPNGAYLISTGLDQTTRVHGPIPISEQRVVWHELSRPQVHGYDCLGVAFLDNLKFASIADEKVTRIFEAPQRFVSTLETLQVCHFEGVGERPAGASVPPLGLSNKAAEATQVSGDLPARRPFEGELAAVTLWPEIEKVFGHGYESSTIAASSSKKCIATACRATSPEHAVVRIHETSTWQPFGEPLAGHSLTITRIAFSPDDELVVSVSRDRSWRMFKRDGVTGYLPINAEAKAHGRIIWDCAWSREGDVFATASRDKTVKIWAQNDSEKWGAVATIKCPEAATAVDFTARDADGRRLLAVGMETGEILIYSSETNTAWNLTSTL</sequence>
<dbReference type="InterPro" id="IPR020472">
    <property type="entry name" value="WD40_PAC1"/>
</dbReference>
<evidence type="ECO:0000256" key="8">
    <source>
        <dbReference type="ARBA" id="ARBA00022694"/>
    </source>
</evidence>
<gene>
    <name evidence="12" type="primary">ELP2</name>
    <name evidence="12" type="ORF">AAF712_002046</name>
</gene>
<evidence type="ECO:0000256" key="1">
    <source>
        <dbReference type="ARBA" id="ARBA00004123"/>
    </source>
</evidence>
<organism evidence="12 13">
    <name type="scientific">Marasmius tenuissimus</name>
    <dbReference type="NCBI Taxonomy" id="585030"/>
    <lineage>
        <taxon>Eukaryota</taxon>
        <taxon>Fungi</taxon>
        <taxon>Dikarya</taxon>
        <taxon>Basidiomycota</taxon>
        <taxon>Agaricomycotina</taxon>
        <taxon>Agaricomycetes</taxon>
        <taxon>Agaricomycetidae</taxon>
        <taxon>Agaricales</taxon>
        <taxon>Marasmiineae</taxon>
        <taxon>Marasmiaceae</taxon>
        <taxon>Marasmius</taxon>
    </lineage>
</organism>
<keyword evidence="8" id="KW-0819">tRNA processing</keyword>
<dbReference type="PROSITE" id="PS50082">
    <property type="entry name" value="WD_REPEATS_2"/>
    <property type="match status" value="5"/>
</dbReference>
<feature type="repeat" description="WD" evidence="11">
    <location>
        <begin position="95"/>
        <end position="132"/>
    </location>
</feature>
<name>A0ABR3ABG4_9AGAR</name>
<keyword evidence="13" id="KW-1185">Reference proteome</keyword>
<dbReference type="PRINTS" id="PR00320">
    <property type="entry name" value="GPROTEINBRPT"/>
</dbReference>
<evidence type="ECO:0000256" key="10">
    <source>
        <dbReference type="ARBA" id="ARBA00023242"/>
    </source>
</evidence>
<evidence type="ECO:0000256" key="5">
    <source>
        <dbReference type="ARBA" id="ARBA00020267"/>
    </source>
</evidence>
<protein>
    <recommendedName>
        <fullName evidence="5">Elongator complex protein 2</fullName>
    </recommendedName>
</protein>
<comment type="pathway">
    <text evidence="3">tRNA modification; 5-methoxycarbonylmethyl-2-thiouridine-tRNA biosynthesis.</text>
</comment>
<comment type="subcellular location">
    <subcellularLocation>
        <location evidence="2">Cytoplasm</location>
    </subcellularLocation>
    <subcellularLocation>
        <location evidence="1">Nucleus</location>
    </subcellularLocation>
</comment>
<dbReference type="InterPro" id="IPR001680">
    <property type="entry name" value="WD40_rpt"/>
</dbReference>
<feature type="repeat" description="WD" evidence="11">
    <location>
        <begin position="449"/>
        <end position="480"/>
    </location>
</feature>
<dbReference type="SUPFAM" id="SSF50978">
    <property type="entry name" value="WD40 repeat-like"/>
    <property type="match status" value="1"/>
</dbReference>
<dbReference type="SMART" id="SM00320">
    <property type="entry name" value="WD40"/>
    <property type="match status" value="5"/>
</dbReference>
<evidence type="ECO:0000256" key="9">
    <source>
        <dbReference type="ARBA" id="ARBA00022737"/>
    </source>
</evidence>
<comment type="caution">
    <text evidence="12">The sequence shown here is derived from an EMBL/GenBank/DDBJ whole genome shotgun (WGS) entry which is preliminary data.</text>
</comment>
<feature type="repeat" description="WD" evidence="11">
    <location>
        <begin position="403"/>
        <end position="435"/>
    </location>
</feature>
<keyword evidence="7 11" id="KW-0853">WD repeat</keyword>
<evidence type="ECO:0000313" key="13">
    <source>
        <dbReference type="Proteomes" id="UP001437256"/>
    </source>
</evidence>
<feature type="repeat" description="WD" evidence="11">
    <location>
        <begin position="205"/>
        <end position="235"/>
    </location>
</feature>
<keyword evidence="9" id="KW-0677">Repeat</keyword>
<dbReference type="Pfam" id="PF00400">
    <property type="entry name" value="WD40"/>
    <property type="match status" value="5"/>
</dbReference>
<dbReference type="PANTHER" id="PTHR44111">
    <property type="entry name" value="ELONGATOR COMPLEX PROTEIN 2"/>
    <property type="match status" value="1"/>
</dbReference>
<dbReference type="EMBL" id="JBBXMP010000005">
    <property type="protein sequence ID" value="KAL0070825.1"/>
    <property type="molecule type" value="Genomic_DNA"/>
</dbReference>
<keyword evidence="10" id="KW-0539">Nucleus</keyword>
<keyword evidence="6" id="KW-0963">Cytoplasm</keyword>
<reference evidence="12 13" key="1">
    <citation type="submission" date="2024-05" db="EMBL/GenBank/DDBJ databases">
        <title>A draft genome resource for the thread blight pathogen Marasmius tenuissimus strain MS-2.</title>
        <authorList>
            <person name="Yulfo-Soto G.E."/>
            <person name="Baruah I.K."/>
            <person name="Amoako-Attah I."/>
            <person name="Bukari Y."/>
            <person name="Meinhardt L.W."/>
            <person name="Bailey B.A."/>
            <person name="Cohen S.P."/>
        </authorList>
    </citation>
    <scope>NUCLEOTIDE SEQUENCE [LARGE SCALE GENOMIC DNA]</scope>
    <source>
        <strain evidence="12 13">MS-2</strain>
    </source>
</reference>
<dbReference type="InterPro" id="IPR015943">
    <property type="entry name" value="WD40/YVTN_repeat-like_dom_sf"/>
</dbReference>